<reference evidence="4 5" key="1">
    <citation type="journal article" date="2020" name="Biotechnol. Biofuels">
        <title>New insights from the biogas microbiome by comprehensive genome-resolved metagenomics of nearly 1600 species originating from multiple anaerobic digesters.</title>
        <authorList>
            <person name="Campanaro S."/>
            <person name="Treu L."/>
            <person name="Rodriguez-R L.M."/>
            <person name="Kovalovszki A."/>
            <person name="Ziels R.M."/>
            <person name="Maus I."/>
            <person name="Zhu X."/>
            <person name="Kougias P.G."/>
            <person name="Basile A."/>
            <person name="Luo G."/>
            <person name="Schluter A."/>
            <person name="Konstantinidis K.T."/>
            <person name="Angelidaki I."/>
        </authorList>
    </citation>
    <scope>NUCLEOTIDE SEQUENCE [LARGE SCALE GENOMIC DNA]</scope>
    <source>
        <strain evidence="4">AS19jrsBPTG_9</strain>
    </source>
</reference>
<evidence type="ECO:0000256" key="1">
    <source>
        <dbReference type="ARBA" id="ARBA00007116"/>
    </source>
</evidence>
<dbReference type="GO" id="GO:0003735">
    <property type="term" value="F:structural constituent of ribosome"/>
    <property type="evidence" value="ECO:0007669"/>
    <property type="project" value="InterPro"/>
</dbReference>
<dbReference type="GO" id="GO:0005840">
    <property type="term" value="C:ribosome"/>
    <property type="evidence" value="ECO:0007669"/>
    <property type="project" value="UniProtKB-KW"/>
</dbReference>
<evidence type="ECO:0000256" key="2">
    <source>
        <dbReference type="ARBA" id="ARBA00022980"/>
    </source>
</evidence>
<gene>
    <name evidence="4" type="ORF">GX888_02045</name>
</gene>
<protein>
    <submittedName>
        <fullName evidence="4">50S ribosomal protein L18</fullName>
    </submittedName>
</protein>
<comment type="similarity">
    <text evidence="1">Belongs to the universal ribosomal protein uL18 family.</text>
</comment>
<evidence type="ECO:0000256" key="3">
    <source>
        <dbReference type="ARBA" id="ARBA00023274"/>
    </source>
</evidence>
<dbReference type="GO" id="GO:0006412">
    <property type="term" value="P:translation"/>
    <property type="evidence" value="ECO:0007669"/>
    <property type="project" value="InterPro"/>
</dbReference>
<organism evidence="4 5">
    <name type="scientific">Candidatus Dojkabacteria bacterium</name>
    <dbReference type="NCBI Taxonomy" id="2099670"/>
    <lineage>
        <taxon>Bacteria</taxon>
        <taxon>Candidatus Dojkabacteria</taxon>
    </lineage>
</organism>
<keyword evidence="3" id="KW-0687">Ribonucleoprotein</keyword>
<keyword evidence="2 4" id="KW-0689">Ribosomal protein</keyword>
<sequence length="108" mass="12785">MVNKREKRERRKLHIRKRVKGTSTRPRVYIFKSNKYFYAGLADDDKSLVLMGKRCDKKAEDIIKMSKEFAKGLKTKKINTAIFDRSGYKYHGLVKVFREQLKEEGINI</sequence>
<dbReference type="Gene3D" id="3.30.420.100">
    <property type="match status" value="1"/>
</dbReference>
<dbReference type="Proteomes" id="UP000564033">
    <property type="component" value="Unassembled WGS sequence"/>
</dbReference>
<dbReference type="EMBL" id="JAAZIL010000051">
    <property type="protein sequence ID" value="NLZ24506.1"/>
    <property type="molecule type" value="Genomic_DNA"/>
</dbReference>
<dbReference type="Pfam" id="PF00861">
    <property type="entry name" value="Ribosomal_L18p"/>
    <property type="match status" value="1"/>
</dbReference>
<dbReference type="AlphaFoldDB" id="A0A847VD79"/>
<accession>A0A847VD79</accession>
<dbReference type="InterPro" id="IPR057268">
    <property type="entry name" value="Ribosomal_L18"/>
</dbReference>
<dbReference type="InterPro" id="IPR005484">
    <property type="entry name" value="Ribosomal_uL18_bac/plant/anim"/>
</dbReference>
<dbReference type="SUPFAM" id="SSF53137">
    <property type="entry name" value="Translational machinery components"/>
    <property type="match status" value="1"/>
</dbReference>
<dbReference type="GO" id="GO:1990904">
    <property type="term" value="C:ribonucleoprotein complex"/>
    <property type="evidence" value="ECO:0007669"/>
    <property type="project" value="UniProtKB-KW"/>
</dbReference>
<evidence type="ECO:0000313" key="4">
    <source>
        <dbReference type="EMBL" id="NLZ24506.1"/>
    </source>
</evidence>
<proteinExistence type="inferred from homology"/>
<dbReference type="CDD" id="cd00432">
    <property type="entry name" value="Ribosomal_L18_L5e"/>
    <property type="match status" value="1"/>
</dbReference>
<evidence type="ECO:0000313" key="5">
    <source>
        <dbReference type="Proteomes" id="UP000564033"/>
    </source>
</evidence>
<name>A0A847VD79_9BACT</name>
<comment type="caution">
    <text evidence="4">The sequence shown here is derived from an EMBL/GenBank/DDBJ whole genome shotgun (WGS) entry which is preliminary data.</text>
</comment>